<reference evidence="1 2" key="1">
    <citation type="submission" date="2014-03" db="EMBL/GenBank/DDBJ databases">
        <title>Genomics of Bifidobacteria.</title>
        <authorList>
            <person name="Ventura M."/>
            <person name="Milani C."/>
            <person name="Lugli G.A."/>
        </authorList>
    </citation>
    <scope>NUCLEOTIDE SEQUENCE [LARGE SCALE GENOMIC DNA]</scope>
    <source>
        <strain evidence="1 2">LMG 21395</strain>
    </source>
</reference>
<dbReference type="PANTHER" id="PTHR43358">
    <property type="entry name" value="ALPHA/BETA-HYDROLASE"/>
    <property type="match status" value="1"/>
</dbReference>
<evidence type="ECO:0000313" key="1">
    <source>
        <dbReference type="EMBL" id="KFJ01668.1"/>
    </source>
</evidence>
<dbReference type="RefSeq" id="WP_029576786.1">
    <property type="nucleotide sequence ID" value="NZ_JGZT01000008.1"/>
</dbReference>
<dbReference type="InterPro" id="IPR029058">
    <property type="entry name" value="AB_hydrolase_fold"/>
</dbReference>
<dbReference type="OrthoDB" id="9786110at2"/>
<dbReference type="AlphaFoldDB" id="A0A087E1L7"/>
<gene>
    <name evidence="1" type="ORF">THER5_1563</name>
</gene>
<sequence length="338" mass="37341">MSATEKTHKLAIKHIGIGAAATSAAMDAGMFALGDAAFRTACDVRSPLFIKSNKRAIEEIGEQLKQQDNDEQRDAVQWFQATRQSLTTYSEDGLRLHAWVLDPDRLAPKPHLYAICCHGFCGEPQEMARYALRYARMGCTVLLPALRAHERSQGRYVGMGYLDRRDVMRWINLVVRGDPDAQIILHGNSMGAVAVMLAAGEPDLPAQVKAVIEDSGYSGISDEMRYVTKSMLRLPRIVGLPMLGAMSVICRIHAGFGMTDGDCVRATSRIHVPMLCVHGTADQLVPHEFMDRIVSAYHGRHYLTLSVTGAGHTLSSVKDPDTYWRMVQSIVEEGLRMA</sequence>
<keyword evidence="1" id="KW-0378">Hydrolase</keyword>
<proteinExistence type="predicted"/>
<dbReference type="GO" id="GO:0016787">
    <property type="term" value="F:hydrolase activity"/>
    <property type="evidence" value="ECO:0007669"/>
    <property type="project" value="UniProtKB-KW"/>
</dbReference>
<dbReference type="SUPFAM" id="SSF53474">
    <property type="entry name" value="alpha/beta-Hydrolases"/>
    <property type="match status" value="1"/>
</dbReference>
<evidence type="ECO:0000313" key="2">
    <source>
        <dbReference type="Proteomes" id="UP000029003"/>
    </source>
</evidence>
<comment type="caution">
    <text evidence="1">The sequence shown here is derived from an EMBL/GenBank/DDBJ whole genome shotgun (WGS) entry which is preliminary data.</text>
</comment>
<dbReference type="InterPro" id="IPR052920">
    <property type="entry name" value="DNA-binding_regulatory"/>
</dbReference>
<name>A0A087E1L7_9BIFI</name>
<dbReference type="Gene3D" id="3.40.50.1820">
    <property type="entry name" value="alpha/beta hydrolase"/>
    <property type="match status" value="1"/>
</dbReference>
<protein>
    <submittedName>
        <fullName evidence="1">Alpha-beta superfamily hydrolase</fullName>
    </submittedName>
</protein>
<dbReference type="EMBL" id="JGZT01000008">
    <property type="protein sequence ID" value="KFJ01668.1"/>
    <property type="molecule type" value="Genomic_DNA"/>
</dbReference>
<organism evidence="1 2">
    <name type="scientific">Bifidobacterium thermacidophilum subsp. thermacidophilum</name>
    <dbReference type="NCBI Taxonomy" id="79262"/>
    <lineage>
        <taxon>Bacteria</taxon>
        <taxon>Bacillati</taxon>
        <taxon>Actinomycetota</taxon>
        <taxon>Actinomycetes</taxon>
        <taxon>Bifidobacteriales</taxon>
        <taxon>Bifidobacteriaceae</taxon>
        <taxon>Bifidobacterium</taxon>
    </lineage>
</organism>
<accession>A0A087E1L7</accession>
<dbReference type="PANTHER" id="PTHR43358:SF4">
    <property type="entry name" value="ALPHA_BETA HYDROLASE FOLD-1 DOMAIN-CONTAINING PROTEIN"/>
    <property type="match status" value="1"/>
</dbReference>
<dbReference type="Proteomes" id="UP000029003">
    <property type="component" value="Unassembled WGS sequence"/>
</dbReference>